<comment type="caution">
    <text evidence="3">The sequence shown here is derived from an EMBL/GenBank/DDBJ whole genome shotgun (WGS) entry which is preliminary data.</text>
</comment>
<protein>
    <recommendedName>
        <fullName evidence="5">Nucleoside phosphorylase domain-containing protein</fullName>
    </recommendedName>
</protein>
<feature type="compositionally biased region" description="Basic and acidic residues" evidence="2">
    <location>
        <begin position="122"/>
        <end position="135"/>
    </location>
</feature>
<dbReference type="Gene3D" id="1.25.40.10">
    <property type="entry name" value="Tetratricopeptide repeat domain"/>
    <property type="match status" value="2"/>
</dbReference>
<evidence type="ECO:0000313" key="4">
    <source>
        <dbReference type="Proteomes" id="UP000297716"/>
    </source>
</evidence>
<organism evidence="3 4">
    <name type="scientific">Xylaria hypoxylon</name>
    <dbReference type="NCBI Taxonomy" id="37992"/>
    <lineage>
        <taxon>Eukaryota</taxon>
        <taxon>Fungi</taxon>
        <taxon>Dikarya</taxon>
        <taxon>Ascomycota</taxon>
        <taxon>Pezizomycotina</taxon>
        <taxon>Sordariomycetes</taxon>
        <taxon>Xylariomycetidae</taxon>
        <taxon>Xylariales</taxon>
        <taxon>Xylariaceae</taxon>
        <taxon>Xylaria</taxon>
    </lineage>
</organism>
<dbReference type="PROSITE" id="PS50005">
    <property type="entry name" value="TPR"/>
    <property type="match status" value="1"/>
</dbReference>
<dbReference type="Pfam" id="PF13374">
    <property type="entry name" value="TPR_10"/>
    <property type="match status" value="1"/>
</dbReference>
<reference evidence="3 4" key="1">
    <citation type="submission" date="2019-03" db="EMBL/GenBank/DDBJ databases">
        <title>Draft genome sequence of Xylaria hypoxylon DSM 108379, a ubiquitous saprotrophic-parasitic fungi on hardwood.</title>
        <authorList>
            <person name="Buettner E."/>
            <person name="Leonhardt S."/>
            <person name="Gebauer A.M."/>
            <person name="Liers C."/>
            <person name="Hofrichter M."/>
            <person name="Kellner H."/>
        </authorList>
    </citation>
    <scope>NUCLEOTIDE SEQUENCE [LARGE SCALE GENOMIC DNA]</scope>
    <source>
        <strain evidence="3 4">DSM 108379</strain>
    </source>
</reference>
<gene>
    <name evidence="3" type="ORF">E0Z10_g6242</name>
</gene>
<sequence length="822" mass="94506">MTQHLPSLEFVFLVGIGAGVPSRRKDRDIRLGDVAVAIPGDDNSGIIHYDHQKILDGSETKLKGFSNSTDRVLRNTVGTIRTVEGFAEHSFLDHLNKLQDNRKAKSFLRPQTLQPYPGYGHPAERDSENDPNDPKVHYGTFLSGNSVVRSKEKTDELAEKYNAICIEMEAGGLVNSWPAVVIRGISDFGDSSKNDDWHAYALLTVAAYAKEVLRRTEMTLKLMMLIYRGCINHCPSVYILARKHDIDDIEEHLGEKREHQKVVMAVFGLAGIGKTQLANQYARTQLLLYPKRKVFWIQGESQETFEQSITKIFPPNEKGEEKRGDGNEHVKLQENHFPDGWWASSRLKTCHQNINNDGLKSFIKSWRTGTQRDLNDDDRSPSHRMKTIFEDLQSLNPVAAETLCLFGFLDPTDMCHSVMEFYRIETRKRIASLYRVEGRHEEAINIYLSIVESPSSHRPDIVEALNNLGLSYYRKGNDDQAIESYRQIFKTTNGLKVGDIPTETLYNIAQSFLRLRKKPEAEASYTRYLQMFDDVTEKVWRNWQKSDNDTKCIIETEKELSSALKEQEALLSPTPSILLAAQYKLAVIYLEMSRYSPALGILKDLELKYRERGDNDDNTRAVVMLELARGYMESGLSKRENDKVERNIAEEQLRESYIWNKKVLELDETPGSKKPTRQVLQSAQLNLGFLDSEMGNLEDAEKRFKKDLDEREKILGFEHPKTLAAVFELALVSQKRKQFRTAKVRIEKATKICEGGTKYDYTKLLPRALFLKGELYQQWIKHPEEYRPAVKELESEARRAYERVLSVCSKDVEFHWKTEKQL</sequence>
<dbReference type="AlphaFoldDB" id="A0A4Z0YSZ4"/>
<accession>A0A4Z0YSZ4</accession>
<dbReference type="Gene3D" id="3.40.50.1580">
    <property type="entry name" value="Nucleoside phosphorylase domain"/>
    <property type="match status" value="1"/>
</dbReference>
<evidence type="ECO:0000313" key="3">
    <source>
        <dbReference type="EMBL" id="TGJ82511.1"/>
    </source>
</evidence>
<dbReference type="SUPFAM" id="SSF53167">
    <property type="entry name" value="Purine and uridine phosphorylases"/>
    <property type="match status" value="1"/>
</dbReference>
<dbReference type="Gene3D" id="3.40.50.300">
    <property type="entry name" value="P-loop containing nucleotide triphosphate hydrolases"/>
    <property type="match status" value="1"/>
</dbReference>
<dbReference type="InterPro" id="IPR027417">
    <property type="entry name" value="P-loop_NTPase"/>
</dbReference>
<dbReference type="InterPro" id="IPR035994">
    <property type="entry name" value="Nucleoside_phosphorylase_sf"/>
</dbReference>
<dbReference type="Pfam" id="PF13432">
    <property type="entry name" value="TPR_16"/>
    <property type="match status" value="1"/>
</dbReference>
<dbReference type="OrthoDB" id="1658288at2759"/>
<dbReference type="InterPro" id="IPR053137">
    <property type="entry name" value="NLR-like"/>
</dbReference>
<dbReference type="SUPFAM" id="SSF48452">
    <property type="entry name" value="TPR-like"/>
    <property type="match status" value="1"/>
</dbReference>
<dbReference type="GO" id="GO:0009116">
    <property type="term" value="P:nucleoside metabolic process"/>
    <property type="evidence" value="ECO:0007669"/>
    <property type="project" value="InterPro"/>
</dbReference>
<dbReference type="InterPro" id="IPR011990">
    <property type="entry name" value="TPR-like_helical_dom_sf"/>
</dbReference>
<keyword evidence="1" id="KW-0802">TPR repeat</keyword>
<dbReference type="SMART" id="SM00028">
    <property type="entry name" value="TPR"/>
    <property type="match status" value="5"/>
</dbReference>
<dbReference type="PANTHER" id="PTHR46082">
    <property type="entry name" value="ATP/GTP-BINDING PROTEIN-RELATED"/>
    <property type="match status" value="1"/>
</dbReference>
<feature type="region of interest" description="Disordered" evidence="2">
    <location>
        <begin position="107"/>
        <end position="135"/>
    </location>
</feature>
<name>A0A4Z0YSZ4_9PEZI</name>
<dbReference type="SUPFAM" id="SSF52540">
    <property type="entry name" value="P-loop containing nucleoside triphosphate hydrolases"/>
    <property type="match status" value="1"/>
</dbReference>
<feature type="repeat" description="TPR" evidence="1">
    <location>
        <begin position="462"/>
        <end position="495"/>
    </location>
</feature>
<evidence type="ECO:0008006" key="5">
    <source>
        <dbReference type="Google" id="ProtNLM"/>
    </source>
</evidence>
<dbReference type="EMBL" id="SKBN01000125">
    <property type="protein sequence ID" value="TGJ82511.1"/>
    <property type="molecule type" value="Genomic_DNA"/>
</dbReference>
<proteinExistence type="predicted"/>
<dbReference type="PANTHER" id="PTHR46082:SF11">
    <property type="entry name" value="AAA+ ATPASE DOMAIN-CONTAINING PROTEIN-RELATED"/>
    <property type="match status" value="1"/>
</dbReference>
<dbReference type="GO" id="GO:0003824">
    <property type="term" value="F:catalytic activity"/>
    <property type="evidence" value="ECO:0007669"/>
    <property type="project" value="InterPro"/>
</dbReference>
<evidence type="ECO:0000256" key="2">
    <source>
        <dbReference type="SAM" id="MobiDB-lite"/>
    </source>
</evidence>
<dbReference type="Proteomes" id="UP000297716">
    <property type="component" value="Unassembled WGS sequence"/>
</dbReference>
<dbReference type="STRING" id="37992.A0A4Z0YSZ4"/>
<evidence type="ECO:0000256" key="1">
    <source>
        <dbReference type="PROSITE-ProRule" id="PRU00339"/>
    </source>
</evidence>
<dbReference type="InterPro" id="IPR019734">
    <property type="entry name" value="TPR_rpt"/>
</dbReference>
<keyword evidence="4" id="KW-1185">Reference proteome</keyword>